<keyword evidence="2" id="KW-1185">Reference proteome</keyword>
<evidence type="ECO:0000313" key="1">
    <source>
        <dbReference type="EMBL" id="AIN95822.1"/>
    </source>
</evidence>
<protein>
    <submittedName>
        <fullName evidence="1">Uncharacterized protein</fullName>
    </submittedName>
</protein>
<dbReference type="KEGG" id="lpan:LPMP_080120"/>
<accession>A0A088RIL5</accession>
<reference evidence="1 2" key="1">
    <citation type="journal article" date="2015" name="Sci. Rep.">
        <title>The genome of Leishmania panamensis: insights into genomics of the L. (Viannia) subgenus.</title>
        <authorList>
            <person name="Llanes A."/>
            <person name="Restrepo C.M."/>
            <person name="Vecchio G.D."/>
            <person name="Anguizola F.J."/>
            <person name="Lleonart R."/>
        </authorList>
    </citation>
    <scope>NUCLEOTIDE SEQUENCE [LARGE SCALE GENOMIC DNA]</scope>
    <source>
        <strain evidence="1 2">MHOM/PA/94/PSC-1</strain>
    </source>
</reference>
<name>A0A088RIL5_LEIPA</name>
<dbReference type="EMBL" id="CP009377">
    <property type="protein sequence ID" value="AIN95822.1"/>
    <property type="molecule type" value="Genomic_DNA"/>
</dbReference>
<dbReference type="OrthoDB" id="276948at2759"/>
<evidence type="ECO:0000313" key="2">
    <source>
        <dbReference type="Proteomes" id="UP000063063"/>
    </source>
</evidence>
<dbReference type="GeneID" id="22572474"/>
<dbReference type="Proteomes" id="UP000063063">
    <property type="component" value="Chromosome 8"/>
</dbReference>
<dbReference type="AlphaFoldDB" id="A0A088RIL5"/>
<dbReference type="CDD" id="cd23653">
    <property type="entry name" value="mS65"/>
    <property type="match status" value="1"/>
</dbReference>
<organism evidence="1 2">
    <name type="scientific">Leishmania panamensis</name>
    <dbReference type="NCBI Taxonomy" id="5679"/>
    <lineage>
        <taxon>Eukaryota</taxon>
        <taxon>Discoba</taxon>
        <taxon>Euglenozoa</taxon>
        <taxon>Kinetoplastea</taxon>
        <taxon>Metakinetoplastina</taxon>
        <taxon>Trypanosomatida</taxon>
        <taxon>Trypanosomatidae</taxon>
        <taxon>Leishmaniinae</taxon>
        <taxon>Leishmania</taxon>
        <taxon>Leishmania guyanensis species complex</taxon>
    </lineage>
</organism>
<proteinExistence type="predicted"/>
<dbReference type="eggNOG" id="ENOG502RYWB">
    <property type="taxonomic scope" value="Eukaryota"/>
</dbReference>
<sequence>MFRSTRCTLARSFRTNLKYPSLVSYNKLPWEVVNHDSTKLHMHLAPNYAQLLTLAAVTNVPHLALAAHLNVPEAERLRVLPGVVYILGGQAAHKNPLSFTAYRVADPTSLQYYGRIHHSLAVIQRVDVCTSADLRLLCLAMHFDGVLTNTSPGSTLDYITTTSQEGRFSLFYYFRPNRPANELTQPFEKFYQHRPFLASVDTFHAALPGKVESWTPVLQIPRRKSKEARLTPEVPYRPPQNYLMGLAERLGVRPGNSFGRRSLMWGTWF</sequence>
<dbReference type="VEuPathDB" id="TriTrypDB:LPAL13_080006100"/>
<dbReference type="VEuPathDB" id="TriTrypDB:LPMP_080120"/>
<dbReference type="RefSeq" id="XP_010704144.1">
    <property type="nucleotide sequence ID" value="XM_010705842.1"/>
</dbReference>
<gene>
    <name evidence="1" type="ORF">LPMP_080120</name>
</gene>